<keyword evidence="2" id="KW-1185">Reference proteome</keyword>
<sequence>MELFLFARSGLPVRVLETYARPVGVIYRTPAVYVPKLSASLQKYVCDGHCLVLGDFNAAHIDWETDILSHHADLFSGEFLFAVQALSPVQHVHVPMWIVGD</sequence>
<dbReference type="InterPro" id="IPR036691">
    <property type="entry name" value="Endo/exonu/phosph_ase_sf"/>
</dbReference>
<dbReference type="AlphaFoldDB" id="A0A183B6X4"/>
<name>A0A183B6X4_9TREM</name>
<reference evidence="3" key="1">
    <citation type="submission" date="2016-06" db="UniProtKB">
        <authorList>
            <consortium name="WormBaseParasite"/>
        </authorList>
    </citation>
    <scope>IDENTIFICATION</scope>
</reference>
<organism evidence="3">
    <name type="scientific">Echinostoma caproni</name>
    <dbReference type="NCBI Taxonomy" id="27848"/>
    <lineage>
        <taxon>Eukaryota</taxon>
        <taxon>Metazoa</taxon>
        <taxon>Spiralia</taxon>
        <taxon>Lophotrochozoa</taxon>
        <taxon>Platyhelminthes</taxon>
        <taxon>Trematoda</taxon>
        <taxon>Digenea</taxon>
        <taxon>Plagiorchiida</taxon>
        <taxon>Echinostomata</taxon>
        <taxon>Echinostomatoidea</taxon>
        <taxon>Echinostomatidae</taxon>
        <taxon>Echinostoma</taxon>
    </lineage>
</organism>
<evidence type="ECO:0000313" key="2">
    <source>
        <dbReference type="Proteomes" id="UP000272942"/>
    </source>
</evidence>
<protein>
    <submittedName>
        <fullName evidence="3">Endo/exonuclease/phosphatase domain-containing protein</fullName>
    </submittedName>
</protein>
<dbReference type="WBParaSite" id="ECPE_0001499901-mRNA-1">
    <property type="protein sequence ID" value="ECPE_0001499901-mRNA-1"/>
    <property type="gene ID" value="ECPE_0001499901"/>
</dbReference>
<dbReference type="Proteomes" id="UP000272942">
    <property type="component" value="Unassembled WGS sequence"/>
</dbReference>
<gene>
    <name evidence="1" type="ORF">ECPE_LOCUS14959</name>
</gene>
<dbReference type="SUPFAM" id="SSF56219">
    <property type="entry name" value="DNase I-like"/>
    <property type="match status" value="1"/>
</dbReference>
<dbReference type="EMBL" id="UZAN01059065">
    <property type="protein sequence ID" value="VDP92231.1"/>
    <property type="molecule type" value="Genomic_DNA"/>
</dbReference>
<dbReference type="OrthoDB" id="6118220at2759"/>
<proteinExistence type="predicted"/>
<evidence type="ECO:0000313" key="1">
    <source>
        <dbReference type="EMBL" id="VDP92231.1"/>
    </source>
</evidence>
<accession>A0A183B6X4</accession>
<evidence type="ECO:0000313" key="3">
    <source>
        <dbReference type="WBParaSite" id="ECPE_0001499901-mRNA-1"/>
    </source>
</evidence>
<reference evidence="1 2" key="2">
    <citation type="submission" date="2018-11" db="EMBL/GenBank/DDBJ databases">
        <authorList>
            <consortium name="Pathogen Informatics"/>
        </authorList>
    </citation>
    <scope>NUCLEOTIDE SEQUENCE [LARGE SCALE GENOMIC DNA]</scope>
    <source>
        <strain evidence="1 2">Egypt</strain>
    </source>
</reference>